<dbReference type="EnsemblMetazoa" id="AMAM023498-RA">
    <property type="protein sequence ID" value="AMAM023498-PA"/>
    <property type="gene ID" value="AMAM023498"/>
</dbReference>
<proteinExistence type="predicted"/>
<name>A0A182TBH7_9DIPT</name>
<dbReference type="Proteomes" id="UP000075901">
    <property type="component" value="Unassembled WGS sequence"/>
</dbReference>
<feature type="compositionally biased region" description="Low complexity" evidence="1">
    <location>
        <begin position="35"/>
        <end position="44"/>
    </location>
</feature>
<reference evidence="3" key="1">
    <citation type="submission" date="2013-09" db="EMBL/GenBank/DDBJ databases">
        <title>The Genome Sequence of Anopheles maculatus species B.</title>
        <authorList>
            <consortium name="The Broad Institute Genomics Platform"/>
            <person name="Neafsey D.E."/>
            <person name="Besansky N."/>
            <person name="Howell P."/>
            <person name="Walton C."/>
            <person name="Young S.K."/>
            <person name="Zeng Q."/>
            <person name="Gargeya S."/>
            <person name="Fitzgerald M."/>
            <person name="Haas B."/>
            <person name="Abouelleil A."/>
            <person name="Allen A.W."/>
            <person name="Alvarado L."/>
            <person name="Arachchi H.M."/>
            <person name="Berlin A.M."/>
            <person name="Chapman S.B."/>
            <person name="Gainer-Dewar J."/>
            <person name="Goldberg J."/>
            <person name="Griggs A."/>
            <person name="Gujja S."/>
            <person name="Hansen M."/>
            <person name="Howarth C."/>
            <person name="Imamovic A."/>
            <person name="Ireland A."/>
            <person name="Larimer J."/>
            <person name="McCowan C."/>
            <person name="Murphy C."/>
            <person name="Pearson M."/>
            <person name="Poon T.W."/>
            <person name="Priest M."/>
            <person name="Roberts A."/>
            <person name="Saif S."/>
            <person name="Shea T."/>
            <person name="Sisk P."/>
            <person name="Sykes S."/>
            <person name="Wortman J."/>
            <person name="Nusbaum C."/>
            <person name="Birren B."/>
        </authorList>
    </citation>
    <scope>NUCLEOTIDE SEQUENCE [LARGE SCALE GENOMIC DNA]</scope>
    <source>
        <strain evidence="3">maculatus3</strain>
    </source>
</reference>
<accession>A0A182TBH7</accession>
<feature type="region of interest" description="Disordered" evidence="1">
    <location>
        <begin position="64"/>
        <end position="84"/>
    </location>
</feature>
<feature type="region of interest" description="Disordered" evidence="1">
    <location>
        <begin position="135"/>
        <end position="189"/>
    </location>
</feature>
<dbReference type="AlphaFoldDB" id="A0A182TBH7"/>
<evidence type="ECO:0000256" key="1">
    <source>
        <dbReference type="SAM" id="MobiDB-lite"/>
    </source>
</evidence>
<evidence type="ECO:0000313" key="3">
    <source>
        <dbReference type="Proteomes" id="UP000075901"/>
    </source>
</evidence>
<dbReference type="VEuPathDB" id="VectorBase:AMAM023498"/>
<evidence type="ECO:0000313" key="2">
    <source>
        <dbReference type="EnsemblMetazoa" id="AMAM023498-PA"/>
    </source>
</evidence>
<sequence length="273" mass="29092">MRRAGSELMNRVPNRNRRSWVEEQRLTQSQCLSMGSESGGNESDNSIEEPNSVASDTNLLQRGSQLRQSLQRKPNNEALNATLLRGGIRSSLQASRRDEVNPAHRNSFQGFDTATDALNLGTAGTRRTVYLDDKIVNSGSSTPTGGVAVNPSPPPSISTPPPPPPPRTDQNSSGGTTTASQTNSAAEPTFVLLNRISTTTTTLKTETTSNLLPGSAQQMEVSGNPSGAPNAGSAALCGMEDSNKKDSNGNNSNKKKTEPKNRDSAIWYEYGCV</sequence>
<feature type="region of interest" description="Disordered" evidence="1">
    <location>
        <begin position="201"/>
        <end position="263"/>
    </location>
</feature>
<feature type="compositionally biased region" description="Polar residues" evidence="1">
    <location>
        <begin position="168"/>
        <end position="186"/>
    </location>
</feature>
<protein>
    <submittedName>
        <fullName evidence="2">Uncharacterized protein</fullName>
    </submittedName>
</protein>
<keyword evidence="3" id="KW-1185">Reference proteome</keyword>
<feature type="compositionally biased region" description="Polar residues" evidence="1">
    <location>
        <begin position="209"/>
        <end position="227"/>
    </location>
</feature>
<feature type="region of interest" description="Disordered" evidence="1">
    <location>
        <begin position="1"/>
        <end position="52"/>
    </location>
</feature>
<reference evidence="2" key="2">
    <citation type="submission" date="2020-05" db="UniProtKB">
        <authorList>
            <consortium name="EnsemblMetazoa"/>
        </authorList>
    </citation>
    <scope>IDENTIFICATION</scope>
    <source>
        <strain evidence="2">maculatus3</strain>
    </source>
</reference>
<organism evidence="2 3">
    <name type="scientific">Anopheles maculatus</name>
    <dbReference type="NCBI Taxonomy" id="74869"/>
    <lineage>
        <taxon>Eukaryota</taxon>
        <taxon>Metazoa</taxon>
        <taxon>Ecdysozoa</taxon>
        <taxon>Arthropoda</taxon>
        <taxon>Hexapoda</taxon>
        <taxon>Insecta</taxon>
        <taxon>Pterygota</taxon>
        <taxon>Neoptera</taxon>
        <taxon>Endopterygota</taxon>
        <taxon>Diptera</taxon>
        <taxon>Nematocera</taxon>
        <taxon>Culicoidea</taxon>
        <taxon>Culicidae</taxon>
        <taxon>Anophelinae</taxon>
        <taxon>Anopheles</taxon>
        <taxon>Anopheles maculatus group</taxon>
    </lineage>
</organism>
<feature type="compositionally biased region" description="Pro residues" evidence="1">
    <location>
        <begin position="151"/>
        <end position="167"/>
    </location>
</feature>